<sequence length="268" mass="29505">MVIIVSSEFTPPVRRVNSGRGHRYEDAHGRKVPGVTTVISSGVPKPALINWAARVTAAYAVDYWDELAELPVSERLTRLEKARFGERDEAARRGTQVHSLAERLVHGEEVDVPEALAGHVRAYVDFLDQWRVQPVLAEFVVASHRHGYAGTADLLAYLDDPDEPGRAVPWLLDIKTSQGVWGETALQLAAYRYADVYRAADGTELPVPEVERTGVVHVLGDGYQLVPVVAGRAQHRTFLYAQQIAAFVDTAKELVGEPLTPPRTLEAA</sequence>
<organism evidence="1 2">
    <name type="scientific">Labedaea rhizosphaerae</name>
    <dbReference type="NCBI Taxonomy" id="598644"/>
    <lineage>
        <taxon>Bacteria</taxon>
        <taxon>Bacillati</taxon>
        <taxon>Actinomycetota</taxon>
        <taxon>Actinomycetes</taxon>
        <taxon>Pseudonocardiales</taxon>
        <taxon>Pseudonocardiaceae</taxon>
        <taxon>Labedaea</taxon>
    </lineage>
</organism>
<evidence type="ECO:0000313" key="2">
    <source>
        <dbReference type="Proteomes" id="UP000295444"/>
    </source>
</evidence>
<dbReference type="EMBL" id="SNXZ01000002">
    <property type="protein sequence ID" value="TDQ01291.1"/>
    <property type="molecule type" value="Genomic_DNA"/>
</dbReference>
<name>A0A4V3CZW8_LABRH</name>
<dbReference type="AlphaFoldDB" id="A0A4V3CZW8"/>
<proteinExistence type="predicted"/>
<gene>
    <name evidence="1" type="ORF">EV186_1021159</name>
</gene>
<accession>A0A4V3CZW8</accession>
<protein>
    <recommendedName>
        <fullName evidence="3">PD-(D/E)XK nuclease superfamily protein</fullName>
    </recommendedName>
</protein>
<reference evidence="1 2" key="1">
    <citation type="submission" date="2019-03" db="EMBL/GenBank/DDBJ databases">
        <title>Genomic Encyclopedia of Type Strains, Phase IV (KMG-IV): sequencing the most valuable type-strain genomes for metagenomic binning, comparative biology and taxonomic classification.</title>
        <authorList>
            <person name="Goeker M."/>
        </authorList>
    </citation>
    <scope>NUCLEOTIDE SEQUENCE [LARGE SCALE GENOMIC DNA]</scope>
    <source>
        <strain evidence="1 2">DSM 45361</strain>
    </source>
</reference>
<evidence type="ECO:0008006" key="3">
    <source>
        <dbReference type="Google" id="ProtNLM"/>
    </source>
</evidence>
<dbReference type="Proteomes" id="UP000295444">
    <property type="component" value="Unassembled WGS sequence"/>
</dbReference>
<evidence type="ECO:0000313" key="1">
    <source>
        <dbReference type="EMBL" id="TDQ01291.1"/>
    </source>
</evidence>
<keyword evidence="2" id="KW-1185">Reference proteome</keyword>
<comment type="caution">
    <text evidence="1">The sequence shown here is derived from an EMBL/GenBank/DDBJ whole genome shotgun (WGS) entry which is preliminary data.</text>
</comment>